<organism evidence="4 6">
    <name type="scientific">Photobacterium phosphoreum</name>
    <dbReference type="NCBI Taxonomy" id="659"/>
    <lineage>
        <taxon>Bacteria</taxon>
        <taxon>Pseudomonadati</taxon>
        <taxon>Pseudomonadota</taxon>
        <taxon>Gammaproteobacteria</taxon>
        <taxon>Vibrionales</taxon>
        <taxon>Vibrionaceae</taxon>
        <taxon>Photobacterium</taxon>
    </lineage>
</organism>
<dbReference type="Gene3D" id="3.40.50.720">
    <property type="entry name" value="NAD(P)-binding Rossmann-like Domain"/>
    <property type="match status" value="1"/>
</dbReference>
<dbReference type="CDD" id="cd00757">
    <property type="entry name" value="ThiF_MoeB_HesA_family"/>
    <property type="match status" value="1"/>
</dbReference>
<dbReference type="GO" id="GO:0008641">
    <property type="term" value="F:ubiquitin-like modifier activating enzyme activity"/>
    <property type="evidence" value="ECO:0007669"/>
    <property type="project" value="InterPro"/>
</dbReference>
<dbReference type="GO" id="GO:0008146">
    <property type="term" value="F:sulfotransferase activity"/>
    <property type="evidence" value="ECO:0007669"/>
    <property type="project" value="TreeGrafter"/>
</dbReference>
<evidence type="ECO:0000313" key="3">
    <source>
        <dbReference type="EMBL" id="PSU23402.1"/>
    </source>
</evidence>
<evidence type="ECO:0000259" key="2">
    <source>
        <dbReference type="Pfam" id="PF00899"/>
    </source>
</evidence>
<protein>
    <submittedName>
        <fullName evidence="4">Molybdopterin-synthase adenylyltransferase MoeB</fullName>
    </submittedName>
</protein>
<gene>
    <name evidence="4" type="ORF">C9J18_16180</name>
    <name evidence="3" type="ORF">CTM96_14205</name>
</gene>
<dbReference type="FunFam" id="3.40.50.720:FF:000080">
    <property type="entry name" value="Thiazole biosynthesis adenylyltransferase ThiF"/>
    <property type="match status" value="1"/>
</dbReference>
<comment type="caution">
    <text evidence="4">The sequence shown here is derived from an EMBL/GenBank/DDBJ whole genome shotgun (WGS) entry which is preliminary data.</text>
</comment>
<keyword evidence="4" id="KW-0548">Nucleotidyltransferase</keyword>
<dbReference type="AlphaFoldDB" id="A0A2T3JJ99"/>
<dbReference type="Proteomes" id="UP000241618">
    <property type="component" value="Unassembled WGS sequence"/>
</dbReference>
<dbReference type="PANTHER" id="PTHR10953:SF240">
    <property type="entry name" value="SULFUR CARRIER PROTEIN THIS ADENYLYLTRANSFERASE"/>
    <property type="match status" value="1"/>
</dbReference>
<evidence type="ECO:0000313" key="4">
    <source>
        <dbReference type="EMBL" id="PSU49063.1"/>
    </source>
</evidence>
<dbReference type="EMBL" id="PYMP01000018">
    <property type="protein sequence ID" value="PSU49063.1"/>
    <property type="molecule type" value="Genomic_DNA"/>
</dbReference>
<name>A0A2T3JJ99_PHOPO</name>
<comment type="similarity">
    <text evidence="1">Belongs to the HesA/MoeB/ThiF family.</text>
</comment>
<keyword evidence="5" id="KW-1185">Reference proteome</keyword>
<dbReference type="InterPro" id="IPR045886">
    <property type="entry name" value="ThiF/MoeB/HesA"/>
</dbReference>
<proteinExistence type="inferred from homology"/>
<reference evidence="5 6" key="1">
    <citation type="submission" date="2018-03" db="EMBL/GenBank/DDBJ databases">
        <title>Whole genome sequencing of Histamine producing bacteria.</title>
        <authorList>
            <person name="Butler K."/>
        </authorList>
    </citation>
    <scope>NUCLEOTIDE SEQUENCE [LARGE SCALE GENOMIC DNA]</scope>
    <source>
        <strain evidence="4 6">FS-6.1</strain>
        <strain evidence="3 5">FS-6.2</strain>
    </source>
</reference>
<dbReference type="GO" id="GO:0005829">
    <property type="term" value="C:cytosol"/>
    <property type="evidence" value="ECO:0007669"/>
    <property type="project" value="TreeGrafter"/>
</dbReference>
<evidence type="ECO:0000313" key="5">
    <source>
        <dbReference type="Proteomes" id="UP000241405"/>
    </source>
</evidence>
<dbReference type="Proteomes" id="UP000241405">
    <property type="component" value="Unassembled WGS sequence"/>
</dbReference>
<accession>A0A2T3JJ99</accession>
<evidence type="ECO:0000313" key="6">
    <source>
        <dbReference type="Proteomes" id="UP000241618"/>
    </source>
</evidence>
<dbReference type="Pfam" id="PF00899">
    <property type="entry name" value="ThiF"/>
    <property type="match status" value="1"/>
</dbReference>
<dbReference type="PANTHER" id="PTHR10953">
    <property type="entry name" value="UBIQUITIN-ACTIVATING ENZYME E1"/>
    <property type="match status" value="1"/>
</dbReference>
<feature type="domain" description="THIF-type NAD/FAD binding fold" evidence="2">
    <location>
        <begin position="10"/>
        <end position="248"/>
    </location>
</feature>
<dbReference type="GO" id="GO:0016779">
    <property type="term" value="F:nucleotidyltransferase activity"/>
    <property type="evidence" value="ECO:0007669"/>
    <property type="project" value="UniProtKB-KW"/>
</dbReference>
<evidence type="ECO:0000256" key="1">
    <source>
        <dbReference type="ARBA" id="ARBA00009919"/>
    </source>
</evidence>
<dbReference type="EMBL" id="PYMO01000016">
    <property type="protein sequence ID" value="PSU23402.1"/>
    <property type="molecule type" value="Genomic_DNA"/>
</dbReference>
<keyword evidence="4" id="KW-0808">Transferase</keyword>
<sequence length="260" mass="27627">MLSDVEFTRYSRQLMVADIAETGQQQLKNAQVLIIGAGGLGSAVGLYLAAAGVGKIVIADNDELEASNLQRQVLYRNSDLGCNKALAACAQMTALNSLNRYRAVTSQLTGIQLALEVEQADIVVDCSDNFATRYAVNHACFEARKRLISGAAIGWQGQLIAFDFGVGVGPCYQCLLPEMVQTHSDIQNCRSGGIVGPVVGVIGTMQALAVIKAIVNAGKVGFKQFSQFDGLQGQWQQLEINADENCTVCGDHKLVNGGAV</sequence>
<dbReference type="SUPFAM" id="SSF69572">
    <property type="entry name" value="Activating enzymes of the ubiquitin-like proteins"/>
    <property type="match status" value="1"/>
</dbReference>
<dbReference type="InterPro" id="IPR000594">
    <property type="entry name" value="ThiF_NAD_FAD-bd"/>
</dbReference>
<dbReference type="InterPro" id="IPR035985">
    <property type="entry name" value="Ubiquitin-activating_enz"/>
</dbReference>
<dbReference type="GO" id="GO:0004792">
    <property type="term" value="F:thiosulfate-cyanide sulfurtransferase activity"/>
    <property type="evidence" value="ECO:0007669"/>
    <property type="project" value="TreeGrafter"/>
</dbReference>